<keyword evidence="1" id="KW-0067">ATP-binding</keyword>
<dbReference type="Gene3D" id="3.30.565.10">
    <property type="entry name" value="Histidine kinase-like ATPase, C-terminal domain"/>
    <property type="match status" value="2"/>
</dbReference>
<gene>
    <name evidence="1" type="ORF">ACFQ4G_18990</name>
</gene>
<proteinExistence type="predicted"/>
<protein>
    <submittedName>
        <fullName evidence="1">ATP-binding protein</fullName>
    </submittedName>
</protein>
<evidence type="ECO:0000313" key="1">
    <source>
        <dbReference type="EMBL" id="MFD1303660.1"/>
    </source>
</evidence>
<dbReference type="Proteomes" id="UP001597176">
    <property type="component" value="Unassembled WGS sequence"/>
</dbReference>
<keyword evidence="2" id="KW-1185">Reference proteome</keyword>
<name>A0ABW3X364_9HYPH</name>
<evidence type="ECO:0000313" key="2">
    <source>
        <dbReference type="Proteomes" id="UP001597176"/>
    </source>
</evidence>
<dbReference type="Pfam" id="PF13589">
    <property type="entry name" value="HATPase_c_3"/>
    <property type="match status" value="1"/>
</dbReference>
<sequence>MAKQPATVPLEAGFRPRARILQLLGDELIGSPRLAVFELVKNAYDADARKVVVTLEHLNTPDARIVVTDDGSGMSSETIVNVWLTPADDHRRLQREAKVRSPLGRLPLGEKGLGRFAVHKLGGRIRMITRQRSGTEVVVTLDWSRMLSHRYLDEIRIPIVERKPMTFLGNKHGTRIVIEALRDSWTRGEIRDLHRSLTSIADPTSGPSDFQVELRLPGMEKTVEDLPDPVKVLAISMWTFEFTFDGNHINWTYVFRPYSGIKIEGAILSGVEPLLLSAGRKKVVADQDLILGIGSISGTFHVFDRDRETWNFLPQKQIVRDYLDNNGGVRIYRDGVRVYNYGEPDDDWLGLDLRRVNTPTRNISRNLVLGRINLKLDESFQLTEKTNREGFVENNAFDRLKEVVMSALSIFENKRSVHKQVLRTALTGIKQPVARSIDTPVTQLRKELSQRGLSTLVALVDDVKREYDQLREIMLNSGNAGLQLSLIFHELERGVRGLVEAIARRESMPEIEQRTSYLKDLLEGFATVLKKEPSRKHSLVKLAREAMFLNQIRFKVHQVAIDFPLGKGEQLDRNVRASRGLAIGAISNAIDNAIFWTRVRWPDDPPKGDFQRRIWVGSSDEYADGTALIVGDNGPGLKDPPDDLIRPFWSRRPGGMGLGLYYANLAMELSGGRLAFPDPREIGMPEYIDGAVVAFIFKDA</sequence>
<dbReference type="RefSeq" id="WP_238209111.1">
    <property type="nucleotide sequence ID" value="NZ_JBHTND010000034.1"/>
</dbReference>
<dbReference type="EMBL" id="JBHTND010000034">
    <property type="protein sequence ID" value="MFD1303660.1"/>
    <property type="molecule type" value="Genomic_DNA"/>
</dbReference>
<dbReference type="InterPro" id="IPR036890">
    <property type="entry name" value="HATPase_C_sf"/>
</dbReference>
<accession>A0ABW3X364</accession>
<keyword evidence="1" id="KW-0547">Nucleotide-binding</keyword>
<comment type="caution">
    <text evidence="1">The sequence shown here is derived from an EMBL/GenBank/DDBJ whole genome shotgun (WGS) entry which is preliminary data.</text>
</comment>
<dbReference type="SUPFAM" id="SSF55874">
    <property type="entry name" value="ATPase domain of HSP90 chaperone/DNA topoisomerase II/histidine kinase"/>
    <property type="match status" value="2"/>
</dbReference>
<organism evidence="1 2">
    <name type="scientific">Methylobacterium marchantiae</name>
    <dbReference type="NCBI Taxonomy" id="600331"/>
    <lineage>
        <taxon>Bacteria</taxon>
        <taxon>Pseudomonadati</taxon>
        <taxon>Pseudomonadota</taxon>
        <taxon>Alphaproteobacteria</taxon>
        <taxon>Hyphomicrobiales</taxon>
        <taxon>Methylobacteriaceae</taxon>
        <taxon>Methylobacterium</taxon>
    </lineage>
</organism>
<dbReference type="GO" id="GO:0005524">
    <property type="term" value="F:ATP binding"/>
    <property type="evidence" value="ECO:0007669"/>
    <property type="project" value="UniProtKB-KW"/>
</dbReference>
<reference evidence="2" key="1">
    <citation type="journal article" date="2019" name="Int. J. Syst. Evol. Microbiol.">
        <title>The Global Catalogue of Microorganisms (GCM) 10K type strain sequencing project: providing services to taxonomists for standard genome sequencing and annotation.</title>
        <authorList>
            <consortium name="The Broad Institute Genomics Platform"/>
            <consortium name="The Broad Institute Genome Sequencing Center for Infectious Disease"/>
            <person name="Wu L."/>
            <person name="Ma J."/>
        </authorList>
    </citation>
    <scope>NUCLEOTIDE SEQUENCE [LARGE SCALE GENOMIC DNA]</scope>
    <source>
        <strain evidence="2">CCUG 56108</strain>
    </source>
</reference>